<keyword evidence="3" id="KW-1185">Reference proteome</keyword>
<organism evidence="2 3">
    <name type="scientific">Priestia koreensis</name>
    <dbReference type="NCBI Taxonomy" id="284581"/>
    <lineage>
        <taxon>Bacteria</taxon>
        <taxon>Bacillati</taxon>
        <taxon>Bacillota</taxon>
        <taxon>Bacilli</taxon>
        <taxon>Bacillales</taxon>
        <taxon>Bacillaceae</taxon>
        <taxon>Priestia</taxon>
    </lineage>
</organism>
<comment type="caution">
    <text evidence="2">The sequence shown here is derived from an EMBL/GenBank/DDBJ whole genome shotgun (WGS) entry which is preliminary data.</text>
</comment>
<dbReference type="EMBL" id="LILC01000002">
    <property type="protein sequence ID" value="KOO50352.1"/>
    <property type="molecule type" value="Genomic_DNA"/>
</dbReference>
<dbReference type="OrthoDB" id="2706316at2"/>
<dbReference type="STRING" id="284581.AMD01_00905"/>
<evidence type="ECO:0000313" key="2">
    <source>
        <dbReference type="EMBL" id="KOO50352.1"/>
    </source>
</evidence>
<dbReference type="RefSeq" id="WP_053399503.1">
    <property type="nucleotide sequence ID" value="NZ_CP061868.1"/>
</dbReference>
<evidence type="ECO:0000313" key="3">
    <source>
        <dbReference type="Proteomes" id="UP000037558"/>
    </source>
</evidence>
<gene>
    <name evidence="2" type="ORF">AMD01_00905</name>
</gene>
<dbReference type="AlphaFoldDB" id="A0A0M0LHF3"/>
<evidence type="ECO:0000256" key="1">
    <source>
        <dbReference type="SAM" id="MobiDB-lite"/>
    </source>
</evidence>
<accession>A0A0M0LHF3</accession>
<protein>
    <submittedName>
        <fullName evidence="2">Uncharacterized protein</fullName>
    </submittedName>
</protein>
<name>A0A0M0LHF3_9BACI</name>
<dbReference type="Proteomes" id="UP000037558">
    <property type="component" value="Unassembled WGS sequence"/>
</dbReference>
<dbReference type="PATRIC" id="fig|284581.3.peg.428"/>
<sequence>MGYILPVNNEQYAQYANRVLAPRRQYQQLEGVQPIQVHTKSEEEIPFLQAAQMAPPSKKKKREKSSLKKEHIQNLYSNLTGKGQLVNEMV</sequence>
<proteinExistence type="predicted"/>
<feature type="region of interest" description="Disordered" evidence="1">
    <location>
        <begin position="49"/>
        <end position="73"/>
    </location>
</feature>
<reference evidence="3" key="1">
    <citation type="submission" date="2015-08" db="EMBL/GenBank/DDBJ databases">
        <title>Fjat-14210 dsm16467.</title>
        <authorList>
            <person name="Liu B."/>
            <person name="Wang J."/>
            <person name="Zhu Y."/>
            <person name="Liu G."/>
            <person name="Chen Q."/>
            <person name="Chen Z."/>
            <person name="Lan J."/>
            <person name="Che J."/>
            <person name="Ge C."/>
            <person name="Shi H."/>
            <person name="Pan Z."/>
            <person name="Liu X."/>
        </authorList>
    </citation>
    <scope>NUCLEOTIDE SEQUENCE [LARGE SCALE GENOMIC DNA]</scope>
    <source>
        <strain evidence="3">DSM 16467</strain>
    </source>
</reference>